<keyword evidence="3" id="KW-1185">Reference proteome</keyword>
<comment type="caution">
    <text evidence="2">The sequence shown here is derived from an EMBL/GenBank/DDBJ whole genome shotgun (WGS) entry which is preliminary data.</text>
</comment>
<reference evidence="2" key="1">
    <citation type="thesis" date="2020" institute="ProQuest LLC" country="789 East Eisenhower Parkway, Ann Arbor, MI, USA">
        <title>Comparative Genomics and Chromosome Evolution.</title>
        <authorList>
            <person name="Mudd A.B."/>
        </authorList>
    </citation>
    <scope>NUCLEOTIDE SEQUENCE</scope>
    <source>
        <strain evidence="2">HN-11 Male</strain>
        <tissue evidence="2">Kidney and liver</tissue>
    </source>
</reference>
<protein>
    <submittedName>
        <fullName evidence="2">Uncharacterized protein</fullName>
    </submittedName>
</protein>
<feature type="region of interest" description="Disordered" evidence="1">
    <location>
        <begin position="56"/>
        <end position="79"/>
    </location>
</feature>
<dbReference type="Proteomes" id="UP000770717">
    <property type="component" value="Unassembled WGS sequence"/>
</dbReference>
<gene>
    <name evidence="2" type="ORF">GDO78_014570</name>
</gene>
<evidence type="ECO:0000313" key="3">
    <source>
        <dbReference type="Proteomes" id="UP000770717"/>
    </source>
</evidence>
<organism evidence="2 3">
    <name type="scientific">Eleutherodactylus coqui</name>
    <name type="common">Puerto Rican coqui</name>
    <dbReference type="NCBI Taxonomy" id="57060"/>
    <lineage>
        <taxon>Eukaryota</taxon>
        <taxon>Metazoa</taxon>
        <taxon>Chordata</taxon>
        <taxon>Craniata</taxon>
        <taxon>Vertebrata</taxon>
        <taxon>Euteleostomi</taxon>
        <taxon>Amphibia</taxon>
        <taxon>Batrachia</taxon>
        <taxon>Anura</taxon>
        <taxon>Neobatrachia</taxon>
        <taxon>Hyloidea</taxon>
        <taxon>Eleutherodactylidae</taxon>
        <taxon>Eleutherodactylinae</taxon>
        <taxon>Eleutherodactylus</taxon>
        <taxon>Eleutherodactylus</taxon>
    </lineage>
</organism>
<proteinExistence type="predicted"/>
<dbReference type="AlphaFoldDB" id="A0A8J6EEJ5"/>
<evidence type="ECO:0000313" key="2">
    <source>
        <dbReference type="EMBL" id="KAG9467635.1"/>
    </source>
</evidence>
<name>A0A8J6EEJ5_ELECQ</name>
<sequence length="79" mass="9015">MASTDINPRVICPKMEHAVILFPRAGEDRRFRNSFPVVCRGPECCKTNRQLRTCQSRATHKSSSLKTLSNKGQLEQRNL</sequence>
<evidence type="ECO:0000256" key="1">
    <source>
        <dbReference type="SAM" id="MobiDB-lite"/>
    </source>
</evidence>
<dbReference type="EMBL" id="WNTK01001268">
    <property type="protein sequence ID" value="KAG9467635.1"/>
    <property type="molecule type" value="Genomic_DNA"/>
</dbReference>
<accession>A0A8J6EEJ5</accession>